<proteinExistence type="predicted"/>
<organism evidence="2 3">
    <name type="scientific">Volvox africanus</name>
    <dbReference type="NCBI Taxonomy" id="51714"/>
    <lineage>
        <taxon>Eukaryota</taxon>
        <taxon>Viridiplantae</taxon>
        <taxon>Chlorophyta</taxon>
        <taxon>core chlorophytes</taxon>
        <taxon>Chlorophyceae</taxon>
        <taxon>CS clade</taxon>
        <taxon>Chlamydomonadales</taxon>
        <taxon>Volvocaceae</taxon>
        <taxon>Volvox</taxon>
    </lineage>
</organism>
<gene>
    <name evidence="2" type="ORF">Vafri_19693</name>
</gene>
<comment type="caution">
    <text evidence="2">The sequence shown here is derived from an EMBL/GenBank/DDBJ whole genome shotgun (WGS) entry which is preliminary data.</text>
</comment>
<protein>
    <submittedName>
        <fullName evidence="2">Uncharacterized protein</fullName>
    </submittedName>
</protein>
<evidence type="ECO:0000313" key="3">
    <source>
        <dbReference type="Proteomes" id="UP000747399"/>
    </source>
</evidence>
<feature type="non-terminal residue" evidence="2">
    <location>
        <position position="1"/>
    </location>
</feature>
<feature type="non-terminal residue" evidence="2">
    <location>
        <position position="343"/>
    </location>
</feature>
<feature type="region of interest" description="Disordered" evidence="1">
    <location>
        <begin position="168"/>
        <end position="202"/>
    </location>
</feature>
<name>A0A8J4FD67_9CHLO</name>
<keyword evidence="3" id="KW-1185">Reference proteome</keyword>
<evidence type="ECO:0000256" key="1">
    <source>
        <dbReference type="SAM" id="MobiDB-lite"/>
    </source>
</evidence>
<sequence>HCFFLVLTDNCCKQICEAAQAFPAARKRVFGFLVFRLYKSAPTKLPPSRSIRTTTYKKRSGACMVACNHAMGAVNGGVMPPTSTRYGGREAATEFPYPAPPLGPAAIVAAAAAAGPALTSGGLDAPPPSTPCALWFPASRESNVPSPSDVAAAKPASLNGPAAALTTASLHAGPSPRNPHATFSPAISPPSPTASTRCSPSLCSTECSNPGPDAAALAPRAALPPLPPPAPPDSVGVVTVAPCPGMCLCAALALPRAASVISIGRWAAATQPPSASPIGPKPPPLPRSELIASALTSASSCLSLWSRSLSWPSLPTSCTAPLASSVAPEDDGAIASTCGPGHL</sequence>
<reference evidence="2" key="1">
    <citation type="journal article" date="2021" name="Proc. Natl. Acad. Sci. U.S.A.">
        <title>Three genomes in the algal genus Volvox reveal the fate of a haploid sex-determining region after a transition to homothallism.</title>
        <authorList>
            <person name="Yamamoto K."/>
            <person name="Hamaji T."/>
            <person name="Kawai-Toyooka H."/>
            <person name="Matsuzaki R."/>
            <person name="Takahashi F."/>
            <person name="Nishimura Y."/>
            <person name="Kawachi M."/>
            <person name="Noguchi H."/>
            <person name="Minakuchi Y."/>
            <person name="Umen J.G."/>
            <person name="Toyoda A."/>
            <person name="Nozaki H."/>
        </authorList>
    </citation>
    <scope>NUCLEOTIDE SEQUENCE</scope>
    <source>
        <strain evidence="2">NIES-3780</strain>
    </source>
</reference>
<accession>A0A8J4FD67</accession>
<dbReference type="EMBL" id="BNCO01000081">
    <property type="protein sequence ID" value="GIL66086.1"/>
    <property type="molecule type" value="Genomic_DNA"/>
</dbReference>
<dbReference type="Proteomes" id="UP000747399">
    <property type="component" value="Unassembled WGS sequence"/>
</dbReference>
<evidence type="ECO:0000313" key="2">
    <source>
        <dbReference type="EMBL" id="GIL66086.1"/>
    </source>
</evidence>
<dbReference type="AlphaFoldDB" id="A0A8J4FD67"/>